<gene>
    <name evidence="4" type="ORF">BSTOLATCC_MIC53765</name>
</gene>
<dbReference type="SUPFAM" id="SSF48452">
    <property type="entry name" value="TPR-like"/>
    <property type="match status" value="1"/>
</dbReference>
<sequence length="1452" mass="165023">MEIEELILHRKQTSHSEDTELIETIEETAFSLLDKGNWKKALELTEKATHINGPVKGQNDPKTEEFVSTMLKKICGIAIERIEKNDAASALTLLERLETITLKFHSSQLTADKCEIFNNIACAYRKINKLHTAKRYLEKALLLTMNDHEDRIDKSTTYLNMCAVLSNLHKHSQAIRYARQAMQFAQEELLNAKLDEKQEVMNHKIAVLGIAYNNLGVEEEFLGNKQNAIEWYRKAVNFMMKNSNAQQEHLLENFRQCYEEAVKKGEGKKTVKLKRPMSAIINKQSQLSISSKSNSSKVNSRPNGNKRKYESTPMSPSLEGGFNTRYPLEGKPITFDDIRVKTRKIASAKQKMHYKLYAGSEASRDSDTEEDIKDLDDLGLLSDLEESEKIDKTSNKRVAWSAAKDRPPIHPNINSKPIFSIRSIASARRQPKNLSSTDKKSSTSKLLPLEIMETPNKGTEIVSQPIFHFIDYNDPKTLIIPKKKEEIKVEPEPKIEEIPETPKSKPQTPEIITIIKEEKIVEKPMPEIKLTKNEEKKPSKNLIEKIDKNVTKKKNEIDMSKALPFIIKLQARVRAMQAREKFKLMKNKPNVVYRAVKFINQQEFKIIVSKMGSKTYVTAYNGENTYKMETNSDIDPKDVLNLLNFDSKKGLNLKPVSVEEDKKILVRTRIINLAGEECEVKYFTDPDVDTLQIKLRKLSNNRIYTYFIKNLALHSQSLLIQQINEVIQPNLAIIDQYLTVLGAENLIANPKVLESPHVVQKPEPKPIISAYHGRESNRKDSASSSNEPNLEESSKNTSQISSSSNNQSIERATAGLSIKIIESKGPAVPIEPENQNSSSLEINPAQKLKFILESNKSQIKSMKNPFQTETVKNVPKLSKVPEEVKPPKPASTTENPKSKRYTQKEIRAVIVIQKVFRGHRIRDKLKFENPKHSLLAQIKKRLGKNKYTISIYKLSDGVLIDVQNVGGNERYWKAIRNPKEYVNNFNRFSDIRLLMNRLVDIEGKIAILRAHTSKSQIRMQDCSFFGEGTQQDTFISPRDTSNWPAYLRKTINGKEYAIQADINKQRGLDISFIPLFSEGKTISKTFSEVDIIEELGVNEPKQLIDLLTLRNGKIEIKRKEFSQASSPSKLSSLSAETGKYPLLYQTCRFYDSKNYQIKIILVPKNPGRLSNDDVLFVNIKSVASKESVAKLPIEASKACALTGLSLRSLDLAAVNISKHIIYDNGKFSIDFSARQRDPIQSLITIQALVRGFLTRRLLKKQNLSSIRSPKNASSKLKNLDLSSLSVDSEDSETEKENSFVRNFGGKNWYWRASRPISNEECIITIYESKDKMGIEAVVCSTSKRLILTVEKSVVNDIDQFVSHLELSPDKKRLLHSLEKAAKVIYSDTRFISNKLGNLEIYVTEKGYFASFFLIKEGKSLTLFLGENVSPDESVRKLRIEDKTGQDILVISS</sequence>
<evidence type="ECO:0000256" key="2">
    <source>
        <dbReference type="ARBA" id="ARBA00022803"/>
    </source>
</evidence>
<dbReference type="PANTHER" id="PTHR45641:SF19">
    <property type="entry name" value="NEPHROCYSTIN-3"/>
    <property type="match status" value="1"/>
</dbReference>
<feature type="region of interest" description="Disordered" evidence="3">
    <location>
        <begin position="868"/>
        <end position="898"/>
    </location>
</feature>
<keyword evidence="2" id="KW-0802">TPR repeat</keyword>
<dbReference type="InterPro" id="IPR019734">
    <property type="entry name" value="TPR_rpt"/>
</dbReference>
<protein>
    <recommendedName>
        <fullName evidence="6">Tetratricopeptide repeat protein</fullName>
    </recommendedName>
</protein>
<evidence type="ECO:0000313" key="5">
    <source>
        <dbReference type="Proteomes" id="UP001162131"/>
    </source>
</evidence>
<evidence type="ECO:0000256" key="1">
    <source>
        <dbReference type="ARBA" id="ARBA00022737"/>
    </source>
</evidence>
<dbReference type="PANTHER" id="PTHR45641">
    <property type="entry name" value="TETRATRICOPEPTIDE REPEAT PROTEIN (AFU_ORTHOLOGUE AFUA_6G03870)"/>
    <property type="match status" value="1"/>
</dbReference>
<feature type="compositionally biased region" description="Basic and acidic residues" evidence="3">
    <location>
        <begin position="772"/>
        <end position="781"/>
    </location>
</feature>
<organism evidence="4 5">
    <name type="scientific">Blepharisma stoltei</name>
    <dbReference type="NCBI Taxonomy" id="1481888"/>
    <lineage>
        <taxon>Eukaryota</taxon>
        <taxon>Sar</taxon>
        <taxon>Alveolata</taxon>
        <taxon>Ciliophora</taxon>
        <taxon>Postciliodesmatophora</taxon>
        <taxon>Heterotrichea</taxon>
        <taxon>Heterotrichida</taxon>
        <taxon>Blepharismidae</taxon>
        <taxon>Blepharisma</taxon>
    </lineage>
</organism>
<proteinExistence type="predicted"/>
<evidence type="ECO:0000313" key="4">
    <source>
        <dbReference type="EMBL" id="CAG9331702.1"/>
    </source>
</evidence>
<keyword evidence="5" id="KW-1185">Reference proteome</keyword>
<dbReference type="SMART" id="SM00028">
    <property type="entry name" value="TPR"/>
    <property type="match status" value="4"/>
</dbReference>
<dbReference type="PROSITE" id="PS50096">
    <property type="entry name" value="IQ"/>
    <property type="match status" value="3"/>
</dbReference>
<dbReference type="Gene3D" id="1.25.40.10">
    <property type="entry name" value="Tetratricopeptide repeat domain"/>
    <property type="match status" value="1"/>
</dbReference>
<feature type="region of interest" description="Disordered" evidence="3">
    <location>
        <begin position="284"/>
        <end position="323"/>
    </location>
</feature>
<dbReference type="Pfam" id="PF13181">
    <property type="entry name" value="TPR_8"/>
    <property type="match status" value="2"/>
</dbReference>
<feature type="region of interest" description="Disordered" evidence="3">
    <location>
        <begin position="769"/>
        <end position="807"/>
    </location>
</feature>
<accession>A0AAU9K1C6</accession>
<reference evidence="4" key="1">
    <citation type="submission" date="2021-09" db="EMBL/GenBank/DDBJ databases">
        <authorList>
            <consortium name="AG Swart"/>
            <person name="Singh M."/>
            <person name="Singh A."/>
            <person name="Seah K."/>
            <person name="Emmerich C."/>
        </authorList>
    </citation>
    <scope>NUCLEOTIDE SEQUENCE</scope>
    <source>
        <strain evidence="4">ATCC30299</strain>
    </source>
</reference>
<dbReference type="SMART" id="SM00015">
    <property type="entry name" value="IQ"/>
    <property type="match status" value="3"/>
</dbReference>
<feature type="compositionally biased region" description="Low complexity" evidence="3">
    <location>
        <begin position="795"/>
        <end position="807"/>
    </location>
</feature>
<comment type="caution">
    <text evidence="4">The sequence shown here is derived from an EMBL/GenBank/DDBJ whole genome shotgun (WGS) entry which is preliminary data.</text>
</comment>
<evidence type="ECO:0000256" key="3">
    <source>
        <dbReference type="SAM" id="MobiDB-lite"/>
    </source>
</evidence>
<dbReference type="EMBL" id="CAJZBQ010000053">
    <property type="protein sequence ID" value="CAG9331702.1"/>
    <property type="molecule type" value="Genomic_DNA"/>
</dbReference>
<keyword evidence="1" id="KW-0677">Repeat</keyword>
<dbReference type="InterPro" id="IPR011990">
    <property type="entry name" value="TPR-like_helical_dom_sf"/>
</dbReference>
<name>A0AAU9K1C6_9CILI</name>
<dbReference type="Pfam" id="PF00612">
    <property type="entry name" value="IQ"/>
    <property type="match status" value="3"/>
</dbReference>
<dbReference type="CDD" id="cd23767">
    <property type="entry name" value="IQCD"/>
    <property type="match status" value="1"/>
</dbReference>
<feature type="compositionally biased region" description="Low complexity" evidence="3">
    <location>
        <begin position="284"/>
        <end position="300"/>
    </location>
</feature>
<dbReference type="Proteomes" id="UP001162131">
    <property type="component" value="Unassembled WGS sequence"/>
</dbReference>
<dbReference type="InterPro" id="IPR000048">
    <property type="entry name" value="IQ_motif_EF-hand-BS"/>
</dbReference>
<evidence type="ECO:0008006" key="6">
    <source>
        <dbReference type="Google" id="ProtNLM"/>
    </source>
</evidence>